<evidence type="ECO:0000313" key="1">
    <source>
        <dbReference type="EMBL" id="KAK3686357.1"/>
    </source>
</evidence>
<sequence>MAKLKCAVPDCGESGFNRQTFVNSHIRDVHKLELEVGKAGNIPGLRKRQQRQFTEWLRLNKPSAGSRSLFADANYLEDDNNDAANDEEPPEAAADKTTAEERHDQSGQPHDDVVEGDGDVEPTAFQAAEQQPPGQQAAVLPQQTGRKTPAQARSDMAEALRIFHEKERLNDE</sequence>
<gene>
    <name evidence="1" type="ORF">LTR37_019900</name>
</gene>
<name>A0ACC3MD33_9PEZI</name>
<evidence type="ECO:0000313" key="2">
    <source>
        <dbReference type="Proteomes" id="UP001281147"/>
    </source>
</evidence>
<comment type="caution">
    <text evidence="1">The sequence shown here is derived from an EMBL/GenBank/DDBJ whole genome shotgun (WGS) entry which is preliminary data.</text>
</comment>
<reference evidence="1" key="1">
    <citation type="submission" date="2023-07" db="EMBL/GenBank/DDBJ databases">
        <title>Black Yeasts Isolated from many extreme environments.</title>
        <authorList>
            <person name="Coleine C."/>
            <person name="Stajich J.E."/>
            <person name="Selbmann L."/>
        </authorList>
    </citation>
    <scope>NUCLEOTIDE SEQUENCE</scope>
    <source>
        <strain evidence="1">CCFEE 5714</strain>
    </source>
</reference>
<dbReference type="Proteomes" id="UP001281147">
    <property type="component" value="Unassembled WGS sequence"/>
</dbReference>
<dbReference type="EMBL" id="JAUTXU010000324">
    <property type="protein sequence ID" value="KAK3686357.1"/>
    <property type="molecule type" value="Genomic_DNA"/>
</dbReference>
<accession>A0ACC3MD33</accession>
<keyword evidence="2" id="KW-1185">Reference proteome</keyword>
<protein>
    <submittedName>
        <fullName evidence="1">Uncharacterized protein</fullName>
    </submittedName>
</protein>
<organism evidence="1 2">
    <name type="scientific">Vermiconidia calcicola</name>
    <dbReference type="NCBI Taxonomy" id="1690605"/>
    <lineage>
        <taxon>Eukaryota</taxon>
        <taxon>Fungi</taxon>
        <taxon>Dikarya</taxon>
        <taxon>Ascomycota</taxon>
        <taxon>Pezizomycotina</taxon>
        <taxon>Dothideomycetes</taxon>
        <taxon>Dothideomycetidae</taxon>
        <taxon>Mycosphaerellales</taxon>
        <taxon>Extremaceae</taxon>
        <taxon>Vermiconidia</taxon>
    </lineage>
</organism>
<proteinExistence type="predicted"/>